<feature type="domain" description="Sugar-binding" evidence="5">
    <location>
        <begin position="91"/>
        <end position="338"/>
    </location>
</feature>
<protein>
    <submittedName>
        <fullName evidence="7">Central glycolytic genes regulator</fullName>
    </submittedName>
</protein>
<dbReference type="InterPro" id="IPR037171">
    <property type="entry name" value="NagB/RpiA_transferase-like"/>
</dbReference>
<dbReference type="InterPro" id="IPR051054">
    <property type="entry name" value="SorC_transcr_regulators"/>
</dbReference>
<evidence type="ECO:0000259" key="6">
    <source>
        <dbReference type="Pfam" id="PF21715"/>
    </source>
</evidence>
<comment type="similarity">
    <text evidence="1">Belongs to the SorC transcriptional regulatory family.</text>
</comment>
<dbReference type="PANTHER" id="PTHR34294:SF5">
    <property type="entry name" value="CENTRAL GLYCOLYTIC GENES REGULATOR"/>
    <property type="match status" value="1"/>
</dbReference>
<dbReference type="InterPro" id="IPR048715">
    <property type="entry name" value="CggR_N"/>
</dbReference>
<dbReference type="SUPFAM" id="SSF100950">
    <property type="entry name" value="NagB/RpiA/CoA transferase-like"/>
    <property type="match status" value="1"/>
</dbReference>
<keyword evidence="3" id="KW-0238">DNA-binding</keyword>
<organism evidence="7 8">
    <name type="scientific">Cytobacillus purgationiresistens</name>
    <dbReference type="NCBI Taxonomy" id="863449"/>
    <lineage>
        <taxon>Bacteria</taxon>
        <taxon>Bacillati</taxon>
        <taxon>Bacillota</taxon>
        <taxon>Bacilli</taxon>
        <taxon>Bacillales</taxon>
        <taxon>Bacillaceae</taxon>
        <taxon>Cytobacillus</taxon>
    </lineage>
</organism>
<reference evidence="7 8" key="1">
    <citation type="submission" date="2023-07" db="EMBL/GenBank/DDBJ databases">
        <title>Genomic Encyclopedia of Type Strains, Phase IV (KMG-IV): sequencing the most valuable type-strain genomes for metagenomic binning, comparative biology and taxonomic classification.</title>
        <authorList>
            <person name="Goeker M."/>
        </authorList>
    </citation>
    <scope>NUCLEOTIDE SEQUENCE [LARGE SCALE GENOMIC DNA]</scope>
    <source>
        <strain evidence="7 8">DSM 23494</strain>
    </source>
</reference>
<dbReference type="EMBL" id="JAUSUB010000039">
    <property type="protein sequence ID" value="MDQ0273432.1"/>
    <property type="molecule type" value="Genomic_DNA"/>
</dbReference>
<evidence type="ECO:0000259" key="5">
    <source>
        <dbReference type="Pfam" id="PF04198"/>
    </source>
</evidence>
<dbReference type="InterPro" id="IPR036388">
    <property type="entry name" value="WH-like_DNA-bd_sf"/>
</dbReference>
<dbReference type="Pfam" id="PF04198">
    <property type="entry name" value="Sugar-bind"/>
    <property type="match status" value="1"/>
</dbReference>
<dbReference type="Proteomes" id="UP001238088">
    <property type="component" value="Unassembled WGS sequence"/>
</dbReference>
<evidence type="ECO:0000313" key="8">
    <source>
        <dbReference type="Proteomes" id="UP001238088"/>
    </source>
</evidence>
<comment type="caution">
    <text evidence="7">The sequence shown here is derived from an EMBL/GenBank/DDBJ whole genome shotgun (WGS) entry which is preliminary data.</text>
</comment>
<accession>A0ABU0AQ67</accession>
<evidence type="ECO:0000256" key="4">
    <source>
        <dbReference type="ARBA" id="ARBA00023163"/>
    </source>
</evidence>
<evidence type="ECO:0000256" key="1">
    <source>
        <dbReference type="ARBA" id="ARBA00010466"/>
    </source>
</evidence>
<evidence type="ECO:0000256" key="3">
    <source>
        <dbReference type="ARBA" id="ARBA00023125"/>
    </source>
</evidence>
<evidence type="ECO:0000313" key="7">
    <source>
        <dbReference type="EMBL" id="MDQ0273432.1"/>
    </source>
</evidence>
<dbReference type="Gene3D" id="3.40.50.1360">
    <property type="match status" value="1"/>
</dbReference>
<sequence length="340" mass="37397">MGSFIEVSKRVLPDLLEVMQTRYDILRYIVQMEPVGRRSLAASLEMTERVLRSEVDFLKEQRLVQVSNIGMSLTEEGREILFQLGRMMKEITGINIMEKQLAERLGIQQVILVSGDADKNPAVKKELGNETARLMESLLGGNSIIAVTGGSTMASVSEVLTASLSTADWLFVPARGGIGAVMSNQANTICSKMAERTNAGYRTLYVPDQVSTEMYQSMIKEPAINEVLQQIRCANMVLHGIGDAMTMAERRESDISDREKLKNGKAVGEAFGYYFNESGEVVHKVQTIGLQLEDLSTIKHVIAVAGGYSKAKAIASYMKQAPRTTILITDEGAAHQLLDK</sequence>
<dbReference type="Gene3D" id="1.10.10.10">
    <property type="entry name" value="Winged helix-like DNA-binding domain superfamily/Winged helix DNA-binding domain"/>
    <property type="match status" value="1"/>
</dbReference>
<dbReference type="SUPFAM" id="SSF46785">
    <property type="entry name" value="Winged helix' DNA-binding domain"/>
    <property type="match status" value="1"/>
</dbReference>
<keyword evidence="8" id="KW-1185">Reference proteome</keyword>
<dbReference type="InterPro" id="IPR036390">
    <property type="entry name" value="WH_DNA-bd_sf"/>
</dbReference>
<dbReference type="PANTHER" id="PTHR34294">
    <property type="entry name" value="TRANSCRIPTIONAL REGULATOR-RELATED"/>
    <property type="match status" value="1"/>
</dbReference>
<feature type="domain" description="CggR N-terminal DNA binding" evidence="6">
    <location>
        <begin position="18"/>
        <end position="88"/>
    </location>
</feature>
<gene>
    <name evidence="7" type="ORF">J2S17_005364</name>
</gene>
<keyword evidence="4" id="KW-0804">Transcription</keyword>
<evidence type="ECO:0000256" key="2">
    <source>
        <dbReference type="ARBA" id="ARBA00023015"/>
    </source>
</evidence>
<name>A0ABU0AQ67_9BACI</name>
<dbReference type="InterPro" id="IPR007324">
    <property type="entry name" value="Sugar-bd_dom_put"/>
</dbReference>
<proteinExistence type="inferred from homology"/>
<dbReference type="RefSeq" id="WP_307479545.1">
    <property type="nucleotide sequence ID" value="NZ_JAUSUB010000039.1"/>
</dbReference>
<dbReference type="Pfam" id="PF21715">
    <property type="entry name" value="CggR_N"/>
    <property type="match status" value="1"/>
</dbReference>
<keyword evidence="2" id="KW-0805">Transcription regulation</keyword>